<sequence length="834" mass="93448">MECNKDEAVRAKGIAENKLLERDFVGAEKFALKAQSLFPELDGLSQFLEIINVHVAHEKKINGVTDYYGIFGVDPFADEKTLRDQYKRMARSLHPDKNKSVGANGAFQIMSQAWSVLSDKDKRNAYDLTVNIRSSSQTATSQSCSSASYHQRNTASGSQHIRTPQCTPAAATVVSSSYTPAPHHSRNSRFGTSTKHTAATGLLHNPALNMNVPNFKQSPVFAVPPNPRNTTRPSGNPSLIRKFQRPPLPAFASQNVPFRNQMASNTCLSRPETFWTLCNKCAIQYEYQNIFLNQNLLCRRCMQPFLATAMPAPPVKSRSSHPCPFPNQRQQEMPTASPPSASRTSQAPLPQPSKKHTKRRHEVAINNGSENNPPMKNSCSVSENVEAASASYTAPPGLNREKPVKRRRKDSQKCDGSKEGSQGAAGSGVYSKKASATMKENSGAEQSRSMKELSQTDIRAMLMRKAKTEIHRQLNEWEKKKLNASHLNRQDMSNIVHALGKNSINRSQTKERQILQPRETSTLNETVVGANPDEFVSMSVPDANFHNFDDDRIEKSFTQNQVWAAYDDDDGMPRYYAMVHSIISRSPFKMQINWLNSKSSSEFGSLDWIASGFTKTTGNFRPGKFVVSERLNSFSHPVKWKKGSRGVIQILPTKGDVWALYRNWSADWNETTADETIHKYDLVVVLQDYDEDTGVLVVPLVKVAGFTSVFNQLSDHRGIRTIPREEMFRFSHQVPFYLLNGLEAENAPKNCYELDPAALPLELLNVITDDESAARIDVDPEMRPGLGNETMAETCSTKTNANQRSRVEDPKYVFTYCRRNKEKKIEGDVGQSKH</sequence>
<organism evidence="3 4">
    <name type="scientific">Perilla frutescens var. hirtella</name>
    <name type="common">Perilla citriodora</name>
    <name type="synonym">Perilla setoyensis</name>
    <dbReference type="NCBI Taxonomy" id="608512"/>
    <lineage>
        <taxon>Eukaryota</taxon>
        <taxon>Viridiplantae</taxon>
        <taxon>Streptophyta</taxon>
        <taxon>Embryophyta</taxon>
        <taxon>Tracheophyta</taxon>
        <taxon>Spermatophyta</taxon>
        <taxon>Magnoliopsida</taxon>
        <taxon>eudicotyledons</taxon>
        <taxon>Gunneridae</taxon>
        <taxon>Pentapetalae</taxon>
        <taxon>asterids</taxon>
        <taxon>lamiids</taxon>
        <taxon>Lamiales</taxon>
        <taxon>Lamiaceae</taxon>
        <taxon>Nepetoideae</taxon>
        <taxon>Elsholtzieae</taxon>
        <taxon>Perilla</taxon>
    </lineage>
</organism>
<dbReference type="InterPro" id="IPR036869">
    <property type="entry name" value="J_dom_sf"/>
</dbReference>
<evidence type="ECO:0000313" key="3">
    <source>
        <dbReference type="EMBL" id="KAH6831541.1"/>
    </source>
</evidence>
<feature type="region of interest" description="Disordered" evidence="1">
    <location>
        <begin position="137"/>
        <end position="168"/>
    </location>
</feature>
<feature type="region of interest" description="Disordered" evidence="1">
    <location>
        <begin position="312"/>
        <end position="453"/>
    </location>
</feature>
<feature type="compositionally biased region" description="Polar residues" evidence="1">
    <location>
        <begin position="366"/>
        <end position="377"/>
    </location>
</feature>
<feature type="compositionally biased region" description="Low complexity" evidence="1">
    <location>
        <begin position="378"/>
        <end position="391"/>
    </location>
</feature>
<comment type="caution">
    <text evidence="3">The sequence shown here is derived from an EMBL/GenBank/DDBJ whole genome shotgun (WGS) entry which is preliminary data.</text>
</comment>
<reference evidence="3 4" key="1">
    <citation type="journal article" date="2021" name="Nat. Commun.">
        <title>Incipient diploidization of the medicinal plant Perilla within 10,000 years.</title>
        <authorList>
            <person name="Zhang Y."/>
            <person name="Shen Q."/>
            <person name="Leng L."/>
            <person name="Zhang D."/>
            <person name="Chen S."/>
            <person name="Shi Y."/>
            <person name="Ning Z."/>
            <person name="Chen S."/>
        </authorList>
    </citation>
    <scope>NUCLEOTIDE SEQUENCE [LARGE SCALE GENOMIC DNA]</scope>
    <source>
        <strain evidence="4">cv. PC099</strain>
    </source>
</reference>
<accession>A0AAD4JCZ6</accession>
<dbReference type="InterPro" id="IPR018253">
    <property type="entry name" value="DnaJ_domain_CS"/>
</dbReference>
<evidence type="ECO:0000256" key="1">
    <source>
        <dbReference type="SAM" id="MobiDB-lite"/>
    </source>
</evidence>
<dbReference type="PRINTS" id="PR00625">
    <property type="entry name" value="JDOMAIN"/>
</dbReference>
<dbReference type="PANTHER" id="PTHR44137:SF61">
    <property type="entry name" value="J DOMAIN-CONTAINING PROTEIN"/>
    <property type="match status" value="1"/>
</dbReference>
<dbReference type="SUPFAM" id="SSF46565">
    <property type="entry name" value="Chaperone J-domain"/>
    <property type="match status" value="1"/>
</dbReference>
<dbReference type="Pfam" id="PF11926">
    <property type="entry name" value="DUF3444"/>
    <property type="match status" value="1"/>
</dbReference>
<gene>
    <name evidence="3" type="ORF">C2S53_015067</name>
</gene>
<dbReference type="AlphaFoldDB" id="A0AAD4JCZ6"/>
<proteinExistence type="predicted"/>
<feature type="compositionally biased region" description="Polar residues" evidence="1">
    <location>
        <begin position="438"/>
        <end position="453"/>
    </location>
</feature>
<dbReference type="PROSITE" id="PS50076">
    <property type="entry name" value="DNAJ_2"/>
    <property type="match status" value="1"/>
</dbReference>
<dbReference type="InterPro" id="IPR056988">
    <property type="entry name" value="Zn_ribbon_pln"/>
</dbReference>
<dbReference type="InterPro" id="IPR024593">
    <property type="entry name" value="DUF3444"/>
</dbReference>
<evidence type="ECO:0000259" key="2">
    <source>
        <dbReference type="PROSITE" id="PS50076"/>
    </source>
</evidence>
<dbReference type="Pfam" id="PF00226">
    <property type="entry name" value="DnaJ"/>
    <property type="match status" value="1"/>
</dbReference>
<dbReference type="Proteomes" id="UP001190926">
    <property type="component" value="Unassembled WGS sequence"/>
</dbReference>
<dbReference type="PROSITE" id="PS00636">
    <property type="entry name" value="DNAJ_1"/>
    <property type="match status" value="1"/>
</dbReference>
<dbReference type="EMBL" id="SDAM02000089">
    <property type="protein sequence ID" value="KAH6831541.1"/>
    <property type="molecule type" value="Genomic_DNA"/>
</dbReference>
<dbReference type="CDD" id="cd06257">
    <property type="entry name" value="DnaJ"/>
    <property type="match status" value="1"/>
</dbReference>
<name>A0AAD4JCZ6_PERFH</name>
<dbReference type="Pfam" id="PF23551">
    <property type="entry name" value="Zn_ribbon_20"/>
    <property type="match status" value="1"/>
</dbReference>
<protein>
    <recommendedName>
        <fullName evidence="2">J domain-containing protein</fullName>
    </recommendedName>
</protein>
<feature type="compositionally biased region" description="Low complexity" evidence="1">
    <location>
        <begin position="137"/>
        <end position="148"/>
    </location>
</feature>
<dbReference type="Gene3D" id="1.10.287.110">
    <property type="entry name" value="DnaJ domain"/>
    <property type="match status" value="1"/>
</dbReference>
<evidence type="ECO:0000313" key="4">
    <source>
        <dbReference type="Proteomes" id="UP001190926"/>
    </source>
</evidence>
<keyword evidence="4" id="KW-1185">Reference proteome</keyword>
<dbReference type="SMART" id="SM00271">
    <property type="entry name" value="DnaJ"/>
    <property type="match status" value="1"/>
</dbReference>
<dbReference type="PANTHER" id="PTHR44137">
    <property type="entry name" value="BNAC03G44070D PROTEIN"/>
    <property type="match status" value="1"/>
</dbReference>
<feature type="compositionally biased region" description="Polar residues" evidence="1">
    <location>
        <begin position="149"/>
        <end position="166"/>
    </location>
</feature>
<dbReference type="InterPro" id="IPR001623">
    <property type="entry name" value="DnaJ_domain"/>
</dbReference>
<feature type="compositionally biased region" description="Low complexity" evidence="1">
    <location>
        <begin position="334"/>
        <end position="348"/>
    </location>
</feature>
<feature type="domain" description="J" evidence="2">
    <location>
        <begin position="66"/>
        <end position="130"/>
    </location>
</feature>